<feature type="coiled-coil region" evidence="1">
    <location>
        <begin position="31"/>
        <end position="150"/>
    </location>
</feature>
<protein>
    <recommendedName>
        <fullName evidence="5">Viral A-type inclusion protein</fullName>
    </recommendedName>
</protein>
<feature type="region of interest" description="Disordered" evidence="2">
    <location>
        <begin position="277"/>
        <end position="357"/>
    </location>
</feature>
<dbReference type="Proteomes" id="UP001470230">
    <property type="component" value="Unassembled WGS sequence"/>
</dbReference>
<organism evidence="3 4">
    <name type="scientific">Tritrichomonas musculus</name>
    <dbReference type="NCBI Taxonomy" id="1915356"/>
    <lineage>
        <taxon>Eukaryota</taxon>
        <taxon>Metamonada</taxon>
        <taxon>Parabasalia</taxon>
        <taxon>Tritrichomonadida</taxon>
        <taxon>Tritrichomonadidae</taxon>
        <taxon>Tritrichomonas</taxon>
    </lineage>
</organism>
<gene>
    <name evidence="3" type="ORF">M9Y10_019009</name>
</gene>
<evidence type="ECO:0008006" key="5">
    <source>
        <dbReference type="Google" id="ProtNLM"/>
    </source>
</evidence>
<proteinExistence type="predicted"/>
<sequence length="1055" mass="120491">MWDSVSELGQSSKSIGQESDIEAQIVAESRTAQLQEQNEQLVKENASLQAQYEQAISLTSQIEELHQKNRQLSTDLRQSRSENENLIKRLDISQKLNEDLKQKLETEKQTAQSVRNADLITSQKEMQKIKDQSKAQLDEIYSQMDKIKQTKDQNDMVIKMMNCKIEKILDSAAHFFETKFANSDDLISFFSQVQSSGLPAQPAPSQKQFTVATTIPTPCNNNNQDQANLEKKLKHERSKVKTLKQDKAHLESNISKLQHDIHELKLRHEKEITQLTQKAKEAEENQALADAQKNHTISSLQSKIDSLTTKLSQERKKSDNSSNAGSSENTTISQVPSQPISQLFQPPPPAVSTNLPRADSNFGQKKELNTATCPASEHLINQNIELNTKIQTTKKRCDDLNSQLHAAQQKYADLEIAFNKQKNEYNSLSILHKDTCAELDLMRKTLHERESAKGSDYKMLKREYQSQKALVQNLTSQLESQKTQITELTLGNQQSIHTIENQNTNIADLKQELRIANDEIQKVRDDLITAQAELEGKKDITPDQILPDSAFTSTEFPAEVNSSIDNLARNPSLQPKSKIQNIYKLINKYFSDIVKARDTALDNAFTENQKISNEVNQFLINLSIALEMEPITFNDFVVKHSEQKIVDTINSMRTCHSDLKRKNEQLSQIVCTINRTFNIGSIDDSATALADIECQIATVKNQLTTTTDKLTKRTKKCHELSASLKSIKKKAEADAENSSTTIKRLTEASTDLKKQNEELVQSNQKMRWDLQNLNSKYQDFKQLHDETVEELQEKIASLQKAAEQEKIKFENEINEQAKIVNEQYGILNDAIAKQGIQINEFKRQIESHKATIAEKEYEIKQIHENHQSQQQSTHQQSSDKAEIIENYDRAVSELRQQCDTQRLDIEKMSKVLASTEKKLKQAKDAIIQLKKDKMKIESDNKILQEQNERQKKLNETTSKVALLTAQTEYNTLLDKEKSKIEDERRRMYGQVADIFKQFINPHETLNEKSFKSTIMKARDELSRLSSLDSAVRRMVNAERCQKTDDAVAQVMMRIA</sequence>
<keyword evidence="4" id="KW-1185">Reference proteome</keyword>
<comment type="caution">
    <text evidence="3">The sequence shown here is derived from an EMBL/GenBank/DDBJ whole genome shotgun (WGS) entry which is preliminary data.</text>
</comment>
<feature type="coiled-coil region" evidence="1">
    <location>
        <begin position="457"/>
        <end position="533"/>
    </location>
</feature>
<feature type="coiled-coil region" evidence="1">
    <location>
        <begin position="728"/>
        <end position="953"/>
    </location>
</feature>
<feature type="compositionally biased region" description="Polar residues" evidence="2">
    <location>
        <begin position="7"/>
        <end position="17"/>
    </location>
</feature>
<feature type="compositionally biased region" description="Polar residues" evidence="2">
    <location>
        <begin position="320"/>
        <end position="344"/>
    </location>
</feature>
<reference evidence="3 4" key="1">
    <citation type="submission" date="2024-04" db="EMBL/GenBank/DDBJ databases">
        <title>Tritrichomonas musculus Genome.</title>
        <authorList>
            <person name="Alves-Ferreira E."/>
            <person name="Grigg M."/>
            <person name="Lorenzi H."/>
            <person name="Galac M."/>
        </authorList>
    </citation>
    <scope>NUCLEOTIDE SEQUENCE [LARGE SCALE GENOMIC DNA]</scope>
    <source>
        <strain evidence="3 4">EAF2021</strain>
    </source>
</reference>
<evidence type="ECO:0000256" key="1">
    <source>
        <dbReference type="SAM" id="Coils"/>
    </source>
</evidence>
<keyword evidence="1" id="KW-0175">Coiled coil</keyword>
<feature type="compositionally biased region" description="Polar residues" evidence="2">
    <location>
        <begin position="294"/>
        <end position="311"/>
    </location>
</feature>
<evidence type="ECO:0000313" key="4">
    <source>
        <dbReference type="Proteomes" id="UP001470230"/>
    </source>
</evidence>
<name>A0ABR2HID4_9EUKA</name>
<feature type="region of interest" description="Disordered" evidence="2">
    <location>
        <begin position="1"/>
        <end position="20"/>
    </location>
</feature>
<evidence type="ECO:0000256" key="2">
    <source>
        <dbReference type="SAM" id="MobiDB-lite"/>
    </source>
</evidence>
<feature type="coiled-coil region" evidence="1">
    <location>
        <begin position="383"/>
        <end position="424"/>
    </location>
</feature>
<evidence type="ECO:0000313" key="3">
    <source>
        <dbReference type="EMBL" id="KAK8847958.1"/>
    </source>
</evidence>
<accession>A0ABR2HID4</accession>
<dbReference type="EMBL" id="JAPFFF010000027">
    <property type="protein sequence ID" value="KAK8847958.1"/>
    <property type="molecule type" value="Genomic_DNA"/>
</dbReference>